<dbReference type="PROSITE" id="PS00428">
    <property type="entry name" value="FTSW_RODA_SPOVE"/>
    <property type="match status" value="1"/>
</dbReference>
<keyword evidence="8 11" id="KW-1133">Transmembrane helix</keyword>
<dbReference type="RefSeq" id="WP_013707381.1">
    <property type="nucleotide sequence ID" value="NC_015388.1"/>
</dbReference>
<evidence type="ECO:0000256" key="2">
    <source>
        <dbReference type="ARBA" id="ARBA00022475"/>
    </source>
</evidence>
<feature type="transmembrane region" description="Helical" evidence="11">
    <location>
        <begin position="78"/>
        <end position="97"/>
    </location>
</feature>
<evidence type="ECO:0000256" key="10">
    <source>
        <dbReference type="ARBA" id="ARBA00023316"/>
    </source>
</evidence>
<organism evidence="12 13">
    <name type="scientific">Desulfobacca acetoxidans (strain ATCC 700848 / DSM 11109 / ASRB2)</name>
    <dbReference type="NCBI Taxonomy" id="880072"/>
    <lineage>
        <taxon>Bacteria</taxon>
        <taxon>Pseudomonadati</taxon>
        <taxon>Thermodesulfobacteriota</taxon>
        <taxon>Desulfobaccia</taxon>
        <taxon>Desulfobaccales</taxon>
        <taxon>Desulfobaccaceae</taxon>
        <taxon>Desulfobacca</taxon>
    </lineage>
</organism>
<comment type="catalytic activity">
    <reaction evidence="11">
        <text>[GlcNAc-(1-&gt;4)-Mur2Ac(oyl-L-Ala-gamma-D-Glu-L-Lys-D-Ala-D-Ala)](n)-di-trans,octa-cis-undecaprenyl diphosphate + beta-D-GlcNAc-(1-&gt;4)-Mur2Ac(oyl-L-Ala-gamma-D-Glu-L-Lys-D-Ala-D-Ala)-di-trans,octa-cis-undecaprenyl diphosphate = [GlcNAc-(1-&gt;4)-Mur2Ac(oyl-L-Ala-gamma-D-Glu-L-Lys-D-Ala-D-Ala)](n+1)-di-trans,octa-cis-undecaprenyl diphosphate + di-trans,octa-cis-undecaprenyl diphosphate + H(+)</text>
        <dbReference type="Rhea" id="RHEA:23708"/>
        <dbReference type="Rhea" id="RHEA-COMP:9602"/>
        <dbReference type="Rhea" id="RHEA-COMP:9603"/>
        <dbReference type="ChEBI" id="CHEBI:15378"/>
        <dbReference type="ChEBI" id="CHEBI:58405"/>
        <dbReference type="ChEBI" id="CHEBI:60033"/>
        <dbReference type="ChEBI" id="CHEBI:78435"/>
        <dbReference type="EC" id="2.4.99.28"/>
    </reaction>
</comment>
<feature type="transmembrane region" description="Helical" evidence="11">
    <location>
        <begin position="273"/>
        <end position="293"/>
    </location>
</feature>
<dbReference type="AlphaFoldDB" id="F2NDJ6"/>
<evidence type="ECO:0000256" key="8">
    <source>
        <dbReference type="ARBA" id="ARBA00022989"/>
    </source>
</evidence>
<evidence type="ECO:0000256" key="9">
    <source>
        <dbReference type="ARBA" id="ARBA00023136"/>
    </source>
</evidence>
<dbReference type="GO" id="GO:0032153">
    <property type="term" value="C:cell division site"/>
    <property type="evidence" value="ECO:0007669"/>
    <property type="project" value="TreeGrafter"/>
</dbReference>
<feature type="transmembrane region" description="Helical" evidence="11">
    <location>
        <begin position="305"/>
        <end position="327"/>
    </location>
</feature>
<dbReference type="NCBIfam" id="TIGR02210">
    <property type="entry name" value="rodA_shape"/>
    <property type="match status" value="1"/>
</dbReference>
<feature type="transmembrane region" description="Helical" evidence="11">
    <location>
        <begin position="141"/>
        <end position="157"/>
    </location>
</feature>
<dbReference type="Proteomes" id="UP000000483">
    <property type="component" value="Chromosome"/>
</dbReference>
<dbReference type="InterPro" id="IPR011923">
    <property type="entry name" value="RodA/MrdB"/>
</dbReference>
<keyword evidence="4 11" id="KW-0808">Transferase</keyword>
<reference evidence="12 13" key="1">
    <citation type="journal article" date="2011" name="Stand. Genomic Sci.">
        <title>Complete genome sequence of the acetate-degrading sulfate reducer Desulfobacca acetoxidans type strain (ASRB2).</title>
        <authorList>
            <person name="Goker M."/>
            <person name="Teshima H."/>
            <person name="Lapidus A."/>
            <person name="Nolan M."/>
            <person name="Lucas S."/>
            <person name="Hammon N."/>
            <person name="Deshpande S."/>
            <person name="Cheng J.F."/>
            <person name="Tapia R."/>
            <person name="Han C."/>
            <person name="Goodwin L."/>
            <person name="Pitluck S."/>
            <person name="Huntemann M."/>
            <person name="Liolios K."/>
            <person name="Ivanova N."/>
            <person name="Pagani I."/>
            <person name="Mavromatis K."/>
            <person name="Ovchinikova G."/>
            <person name="Pati A."/>
            <person name="Chen A."/>
            <person name="Palaniappan K."/>
            <person name="Land M."/>
            <person name="Hauser L."/>
            <person name="Brambilla E.M."/>
            <person name="Rohde M."/>
            <person name="Spring S."/>
            <person name="Detter J.C."/>
            <person name="Woyke T."/>
            <person name="Bristow J."/>
            <person name="Eisen J.A."/>
            <person name="Markowitz V."/>
            <person name="Hugenholtz P."/>
            <person name="Kyrpides N.C."/>
            <person name="Klenk H.P."/>
        </authorList>
    </citation>
    <scope>NUCLEOTIDE SEQUENCE [LARGE SCALE GENOMIC DNA]</scope>
    <source>
        <strain evidence="13">ATCC 700848 / DSM 11109 / ASRB2</strain>
    </source>
</reference>
<evidence type="ECO:0000313" key="12">
    <source>
        <dbReference type="EMBL" id="AEB10272.1"/>
    </source>
</evidence>
<evidence type="ECO:0000256" key="1">
    <source>
        <dbReference type="ARBA" id="ARBA00004141"/>
    </source>
</evidence>
<feature type="transmembrane region" description="Helical" evidence="11">
    <location>
        <begin position="51"/>
        <end position="71"/>
    </location>
</feature>
<keyword evidence="5 11" id="KW-0812">Transmembrane</keyword>
<evidence type="ECO:0000256" key="3">
    <source>
        <dbReference type="ARBA" id="ARBA00022676"/>
    </source>
</evidence>
<sequence length="372" mass="41877">MIIDRRLFKNIDWILLILTLLIVSLGIVNLYSAGLNQDTGRDTPLYLKQLYWLAIGLGLMVFMTTFDYRYLEKLAYPVYWLAVILLITVILMGKVVSGSKRWLVVGPMVFQPSELAKVAIILALAAYFYRQERFDPLSWRELIISCLLVLPPFALVAKQPDLGSALLITAVASTIILFVGVRWHILVTLIISFVALSPVSWFFLKDYQKQRILTFLNPEQDPLGSGYHIIQSKIAVGSGLLWGKGFLHGTQSQLNFLPEQHTDFVFSVFAEEWGFLGSAGLIVLYALLILWSLQIARSCRERFGNLLAVGISAMIFWQIFINISMVTGMLPVVGIPLPLFSYGGSSLISNFIGIGLLLNIRMRQFLFFSPTL</sequence>
<dbReference type="EC" id="2.4.99.28" evidence="11"/>
<dbReference type="HOGENOM" id="CLU_029243_2_2_7"/>
<name>F2NDJ6_DESAR</name>
<dbReference type="InterPro" id="IPR018365">
    <property type="entry name" value="Cell_cycle_FtsW-rel_CS"/>
</dbReference>
<gene>
    <name evidence="11" type="primary">rodA</name>
    <name evidence="12" type="ordered locus">Desac_2451</name>
</gene>
<feature type="transmembrane region" description="Helical" evidence="11">
    <location>
        <begin position="12"/>
        <end position="31"/>
    </location>
</feature>
<dbReference type="GO" id="GO:0015648">
    <property type="term" value="F:lipid-linked peptidoglycan transporter activity"/>
    <property type="evidence" value="ECO:0007669"/>
    <property type="project" value="TreeGrafter"/>
</dbReference>
<dbReference type="eggNOG" id="COG0772">
    <property type="taxonomic scope" value="Bacteria"/>
</dbReference>
<feature type="transmembrane region" description="Helical" evidence="11">
    <location>
        <begin position="339"/>
        <end position="360"/>
    </location>
</feature>
<keyword evidence="9 11" id="KW-0472">Membrane</keyword>
<feature type="transmembrane region" description="Helical" evidence="11">
    <location>
        <begin position="163"/>
        <end position="181"/>
    </location>
</feature>
<reference evidence="13" key="2">
    <citation type="submission" date="2011-03" db="EMBL/GenBank/DDBJ databases">
        <title>The complete genome of Desulfobacca acetoxidans DSM 11109.</title>
        <authorList>
            <consortium name="US DOE Joint Genome Institute (JGI-PGF)"/>
            <person name="Lucas S."/>
            <person name="Copeland A."/>
            <person name="Lapidus A."/>
            <person name="Bruce D."/>
            <person name="Goodwin L."/>
            <person name="Pitluck S."/>
            <person name="Peters L."/>
            <person name="Kyrpides N."/>
            <person name="Mavromatis K."/>
            <person name="Ivanova N."/>
            <person name="Ovchinnikova G."/>
            <person name="Teshima H."/>
            <person name="Detter J.C."/>
            <person name="Han C."/>
            <person name="Land M."/>
            <person name="Hauser L."/>
            <person name="Markowitz V."/>
            <person name="Cheng J.-F."/>
            <person name="Hugenholtz P."/>
            <person name="Woyke T."/>
            <person name="Wu D."/>
            <person name="Spring S."/>
            <person name="Schueler E."/>
            <person name="Brambilla E."/>
            <person name="Klenk H.-P."/>
            <person name="Eisen J.A."/>
        </authorList>
    </citation>
    <scope>NUCLEOTIDE SEQUENCE [LARGE SCALE GENOMIC DNA]</scope>
    <source>
        <strain evidence="13">ATCC 700848 / DSM 11109 / ASRB2</strain>
    </source>
</reference>
<evidence type="ECO:0000256" key="7">
    <source>
        <dbReference type="ARBA" id="ARBA00022984"/>
    </source>
</evidence>
<protein>
    <recommendedName>
        <fullName evidence="11">Peptidoglycan glycosyltransferase RodA</fullName>
        <shortName evidence="11">PGT</shortName>
        <ecNumber evidence="11">2.4.99.28</ecNumber>
    </recommendedName>
    <alternativeName>
        <fullName evidence="11">Cell elongation protein RodA</fullName>
    </alternativeName>
    <alternativeName>
        <fullName evidence="11">Cell wall polymerase</fullName>
    </alternativeName>
    <alternativeName>
        <fullName evidence="11">Peptidoglycan polymerase</fullName>
        <shortName evidence="11">PG polymerase</shortName>
    </alternativeName>
</protein>
<dbReference type="GO" id="GO:0009252">
    <property type="term" value="P:peptidoglycan biosynthetic process"/>
    <property type="evidence" value="ECO:0007669"/>
    <property type="project" value="UniProtKB-UniRule"/>
</dbReference>
<keyword evidence="11" id="KW-0997">Cell inner membrane</keyword>
<evidence type="ECO:0000256" key="6">
    <source>
        <dbReference type="ARBA" id="ARBA00022960"/>
    </source>
</evidence>
<dbReference type="PANTHER" id="PTHR30474">
    <property type="entry name" value="CELL CYCLE PROTEIN"/>
    <property type="match status" value="1"/>
</dbReference>
<comment type="pathway">
    <text evidence="11">Cell wall biogenesis; peptidoglycan biosynthesis.</text>
</comment>
<evidence type="ECO:0000256" key="11">
    <source>
        <dbReference type="HAMAP-Rule" id="MF_02079"/>
    </source>
</evidence>
<dbReference type="STRING" id="880072.Desac_2451"/>
<dbReference type="PANTHER" id="PTHR30474:SF1">
    <property type="entry name" value="PEPTIDOGLYCAN GLYCOSYLTRANSFERASE MRDB"/>
    <property type="match status" value="1"/>
</dbReference>
<proteinExistence type="inferred from homology"/>
<dbReference type="GO" id="GO:0051301">
    <property type="term" value="P:cell division"/>
    <property type="evidence" value="ECO:0007669"/>
    <property type="project" value="InterPro"/>
</dbReference>
<keyword evidence="7 11" id="KW-0573">Peptidoglycan synthesis</keyword>
<dbReference type="GO" id="GO:0008360">
    <property type="term" value="P:regulation of cell shape"/>
    <property type="evidence" value="ECO:0007669"/>
    <property type="project" value="UniProtKB-KW"/>
</dbReference>
<dbReference type="InterPro" id="IPR001182">
    <property type="entry name" value="FtsW/RodA"/>
</dbReference>
<dbReference type="Pfam" id="PF01098">
    <property type="entry name" value="FTSW_RODA_SPOVE"/>
    <property type="match status" value="1"/>
</dbReference>
<keyword evidence="6 11" id="KW-0133">Cell shape</keyword>
<evidence type="ECO:0000256" key="4">
    <source>
        <dbReference type="ARBA" id="ARBA00022679"/>
    </source>
</evidence>
<evidence type="ECO:0000313" key="13">
    <source>
        <dbReference type="Proteomes" id="UP000000483"/>
    </source>
</evidence>
<dbReference type="KEGG" id="dao:Desac_2451"/>
<dbReference type="EMBL" id="CP002629">
    <property type="protein sequence ID" value="AEB10272.1"/>
    <property type="molecule type" value="Genomic_DNA"/>
</dbReference>
<feature type="transmembrane region" description="Helical" evidence="11">
    <location>
        <begin position="186"/>
        <end position="204"/>
    </location>
</feature>
<dbReference type="GO" id="GO:0005886">
    <property type="term" value="C:plasma membrane"/>
    <property type="evidence" value="ECO:0007669"/>
    <property type="project" value="UniProtKB-SubCell"/>
</dbReference>
<accession>F2NDJ6</accession>
<keyword evidence="2 11" id="KW-1003">Cell membrane</keyword>
<keyword evidence="3 11" id="KW-0328">Glycosyltransferase</keyword>
<dbReference type="GO" id="GO:0008955">
    <property type="term" value="F:peptidoglycan glycosyltransferase activity"/>
    <property type="evidence" value="ECO:0007669"/>
    <property type="project" value="UniProtKB-UniRule"/>
</dbReference>
<feature type="transmembrane region" description="Helical" evidence="11">
    <location>
        <begin position="109"/>
        <end position="129"/>
    </location>
</feature>
<comment type="subcellular location">
    <subcellularLocation>
        <location evidence="11">Cell inner membrane</location>
        <topology evidence="11">Multi-pass membrane protein</topology>
    </subcellularLocation>
    <subcellularLocation>
        <location evidence="1">Membrane</location>
        <topology evidence="1">Multi-pass membrane protein</topology>
    </subcellularLocation>
</comment>
<dbReference type="HAMAP" id="MF_02079">
    <property type="entry name" value="PGT_RodA"/>
    <property type="match status" value="1"/>
</dbReference>
<keyword evidence="13" id="KW-1185">Reference proteome</keyword>
<evidence type="ECO:0000256" key="5">
    <source>
        <dbReference type="ARBA" id="ARBA00022692"/>
    </source>
</evidence>
<dbReference type="GO" id="GO:0071555">
    <property type="term" value="P:cell wall organization"/>
    <property type="evidence" value="ECO:0007669"/>
    <property type="project" value="UniProtKB-KW"/>
</dbReference>
<comment type="function">
    <text evidence="11">Peptidoglycan polymerase that is essential for cell wall elongation.</text>
</comment>
<dbReference type="UniPathway" id="UPA00219"/>
<dbReference type="NCBIfam" id="NF037961">
    <property type="entry name" value="RodA_shape"/>
    <property type="match status" value="1"/>
</dbReference>
<comment type="similarity">
    <text evidence="11">Belongs to the SEDS family. MrdB/RodA subfamily.</text>
</comment>
<keyword evidence="10 11" id="KW-0961">Cell wall biogenesis/degradation</keyword>